<organismHost>
    <name type="scientific">Lepidoptera</name>
    <name type="common">moths &amp; butterflies</name>
    <dbReference type="NCBI Taxonomy" id="7088"/>
</organismHost>
<evidence type="ECO:0000256" key="3">
    <source>
        <dbReference type="ARBA" id="ARBA00023015"/>
    </source>
</evidence>
<protein>
    <recommendedName>
        <fullName evidence="2">Late expression factor 11</fullName>
    </recommendedName>
</protein>
<reference evidence="5 6" key="2">
    <citation type="journal article" date="2006" name="J. Gen. Virol.">
        <title>Genome sequence of an enhancin gene-rich nucleopolyhedrovirus (NPV) from Agrotis segetum: collinearity with Spodoptera exigua multiple NPV.</title>
        <authorList>
            <person name="Jakubowska A.K."/>
            <person name="Peters S.A."/>
            <person name="Ziemnicka J."/>
            <person name="Vlak J.M."/>
            <person name="van Oers M.M."/>
        </authorList>
    </citation>
    <scope>NUCLEOTIDE SEQUENCE [LARGE SCALE GENOMIC DNA]</scope>
</reference>
<dbReference type="KEGG" id="vg:3974407"/>
<dbReference type="OrthoDB" id="15391at10239"/>
<name>Q287E1_NPVAS</name>
<evidence type="ECO:0000256" key="4">
    <source>
        <dbReference type="ARBA" id="ARBA00023163"/>
    </source>
</evidence>
<dbReference type="Pfam" id="PF06385">
    <property type="entry name" value="Baculo_LEF-11"/>
    <property type="match status" value="1"/>
</dbReference>
<evidence type="ECO:0000256" key="2">
    <source>
        <dbReference type="ARBA" id="ARBA00017118"/>
    </source>
</evidence>
<accession>Q287E1</accession>
<keyword evidence="6" id="KW-1185">Reference proteome</keyword>
<dbReference type="RefSeq" id="YP_529801.1">
    <property type="nucleotide sequence ID" value="NC_007921.1"/>
</dbReference>
<evidence type="ECO:0000256" key="1">
    <source>
        <dbReference type="ARBA" id="ARBA00008271"/>
    </source>
</evidence>
<keyword evidence="4" id="KW-0804">Transcription</keyword>
<dbReference type="InterPro" id="IPR009429">
    <property type="entry name" value="Baculo_LEF-11"/>
</dbReference>
<evidence type="ECO:0000313" key="5">
    <source>
        <dbReference type="EMBL" id="AAZ38297.1"/>
    </source>
</evidence>
<proteinExistence type="inferred from homology"/>
<sequence>MDERQGRDARFEQRPQENNQCCLTRSEVYALVREIINKKKHDGEVENVCAHVFDSGFADQLTYIRANIDKALITVGGEHTHCKRVSAHVQKIEKIFNLNTSLEVEYQAAASKYDNDKQHPRRNVQ</sequence>
<evidence type="ECO:0000313" key="6">
    <source>
        <dbReference type="Proteomes" id="UP000204644"/>
    </source>
</evidence>
<dbReference type="EMBL" id="DQ123841">
    <property type="protein sequence ID" value="AAZ38297.1"/>
    <property type="molecule type" value="Genomic_DNA"/>
</dbReference>
<organism evidence="5 6">
    <name type="scientific">Agrotis segetum nuclear polyhedrosis virus</name>
    <name type="common">AsNPV</name>
    <dbReference type="NCBI Taxonomy" id="1962501"/>
    <lineage>
        <taxon>Viruses</taxon>
        <taxon>Viruses incertae sedis</taxon>
        <taxon>Naldaviricetes</taxon>
        <taxon>Lefavirales</taxon>
        <taxon>Baculoviridae</taxon>
        <taxon>Alphabaculovirus</taxon>
        <taxon>Alphabaculovirus agsegetum</taxon>
    </lineage>
</organism>
<dbReference type="GO" id="GO:0006355">
    <property type="term" value="P:regulation of DNA-templated transcription"/>
    <property type="evidence" value="ECO:0007669"/>
    <property type="project" value="InterPro"/>
</dbReference>
<dbReference type="GeneID" id="3974407"/>
<comment type="similarity">
    <text evidence="1">Belongs to the baculoviridae LEF-11 family.</text>
</comment>
<dbReference type="GO" id="GO:0019058">
    <property type="term" value="P:viral life cycle"/>
    <property type="evidence" value="ECO:0007669"/>
    <property type="project" value="InterPro"/>
</dbReference>
<reference evidence="6" key="1">
    <citation type="journal article" date="2005" name="J. Invertebr. Pathol.">
        <title>Molecular characterization of Agrotis segetum nucleopolyhedrovirus from Poland.</title>
        <authorList>
            <person name="Jakubowska A."/>
            <person name="van Oers M.M."/>
            <person name="Ziemnicka J."/>
            <person name="Lipa J.J."/>
            <person name="Vlak J.M."/>
        </authorList>
    </citation>
    <scope>NUCLEOTIDE SEQUENCE [LARGE SCALE GENOMIC DNA]</scope>
</reference>
<keyword evidence="3" id="KW-0805">Transcription regulation</keyword>
<dbReference type="Proteomes" id="UP000204644">
    <property type="component" value="Segment"/>
</dbReference>